<feature type="domain" description="PASTA" evidence="2">
    <location>
        <begin position="59"/>
        <end position="125"/>
    </location>
</feature>
<evidence type="ECO:0000259" key="2">
    <source>
        <dbReference type="PROSITE" id="PS51178"/>
    </source>
</evidence>
<dbReference type="SUPFAM" id="SSF54184">
    <property type="entry name" value="Penicillin-binding protein 2x (pbp-2x), c-terminal domain"/>
    <property type="match status" value="1"/>
</dbReference>
<keyword evidence="1" id="KW-0812">Transmembrane</keyword>
<dbReference type="Gene3D" id="3.30.10.20">
    <property type="match status" value="3"/>
</dbReference>
<dbReference type="Proteomes" id="UP000267223">
    <property type="component" value="Unassembled WGS sequence"/>
</dbReference>
<keyword evidence="4" id="KW-1185">Reference proteome</keyword>
<dbReference type="PROSITE" id="PS51178">
    <property type="entry name" value="PASTA"/>
    <property type="match status" value="2"/>
</dbReference>
<reference evidence="3 4" key="1">
    <citation type="submission" date="2018-11" db="EMBL/GenBank/DDBJ databases">
        <title>Draft genome sequence of Ferruginibacter sp. BO-59.</title>
        <authorList>
            <person name="Im W.T."/>
        </authorList>
    </citation>
    <scope>NUCLEOTIDE SEQUENCE [LARGE SCALE GENOMIC DNA]</scope>
    <source>
        <strain evidence="3 4">BO-59</strain>
    </source>
</reference>
<name>A0A3M9ND95_9BACT</name>
<proteinExistence type="predicted"/>
<keyword evidence="1" id="KW-0472">Membrane</keyword>
<feature type="transmembrane region" description="Helical" evidence="1">
    <location>
        <begin position="30"/>
        <end position="55"/>
    </location>
</feature>
<dbReference type="SMART" id="SM00740">
    <property type="entry name" value="PASTA"/>
    <property type="match status" value="3"/>
</dbReference>
<dbReference type="AlphaFoldDB" id="A0A3M9ND95"/>
<organism evidence="3 4">
    <name type="scientific">Hanamia caeni</name>
    <dbReference type="NCBI Taxonomy" id="2294116"/>
    <lineage>
        <taxon>Bacteria</taxon>
        <taxon>Pseudomonadati</taxon>
        <taxon>Bacteroidota</taxon>
        <taxon>Chitinophagia</taxon>
        <taxon>Chitinophagales</taxon>
        <taxon>Chitinophagaceae</taxon>
        <taxon>Hanamia</taxon>
    </lineage>
</organism>
<protein>
    <submittedName>
        <fullName evidence="3">PASTA domain-containing protein</fullName>
    </submittedName>
</protein>
<evidence type="ECO:0000313" key="4">
    <source>
        <dbReference type="Proteomes" id="UP000267223"/>
    </source>
</evidence>
<dbReference type="InterPro" id="IPR005543">
    <property type="entry name" value="PASTA_dom"/>
</dbReference>
<keyword evidence="1" id="KW-1133">Transmembrane helix</keyword>
<dbReference type="CDD" id="cd06577">
    <property type="entry name" value="PASTA_pknB"/>
    <property type="match status" value="3"/>
</dbReference>
<dbReference type="Pfam" id="PF03793">
    <property type="entry name" value="PASTA"/>
    <property type="match status" value="3"/>
</dbReference>
<gene>
    <name evidence="3" type="ORF">EFY79_12355</name>
</gene>
<accession>A0A3M9ND95</accession>
<comment type="caution">
    <text evidence="3">The sequence shown here is derived from an EMBL/GenBank/DDBJ whole genome shotgun (WGS) entry which is preliminary data.</text>
</comment>
<evidence type="ECO:0000313" key="3">
    <source>
        <dbReference type="EMBL" id="RNI35744.1"/>
    </source>
</evidence>
<sequence>MFPCLNVLNCKLYFFTHICTVFRFIAKQSFLVNLAVAVVLVFLLGLLFFQSLGWLTHHGESLRVPSVVGKNVDSAVELLKDQGFDVIITDSLYNDSIPLNTVKKQLPDPGATVKVNRTVFLNVNPITLPMIEMPNLEGLSYRFAVDKLLKNHLQLGDTTYKPNFMKGSVLAQKYNGKDIPFGAKLRWGSKIDLVIGGGLEAVKIPVPDLTGMTVAQAKQLLTDKGIMLAAILSIETISDTANAYIFRQNPEVNNFDSTSNYIQPGQTMDIWIQPEPPVRDTLKVVKPDSLHIIKH</sequence>
<evidence type="ECO:0000256" key="1">
    <source>
        <dbReference type="SAM" id="Phobius"/>
    </source>
</evidence>
<feature type="domain" description="PASTA" evidence="2">
    <location>
        <begin position="200"/>
        <end position="274"/>
    </location>
</feature>
<dbReference type="EMBL" id="RJJR01000009">
    <property type="protein sequence ID" value="RNI35744.1"/>
    <property type="molecule type" value="Genomic_DNA"/>
</dbReference>